<organism evidence="1 2">
    <name type="scientific">Glonium stellatum</name>
    <dbReference type="NCBI Taxonomy" id="574774"/>
    <lineage>
        <taxon>Eukaryota</taxon>
        <taxon>Fungi</taxon>
        <taxon>Dikarya</taxon>
        <taxon>Ascomycota</taxon>
        <taxon>Pezizomycotina</taxon>
        <taxon>Dothideomycetes</taxon>
        <taxon>Pleosporomycetidae</taxon>
        <taxon>Gloniales</taxon>
        <taxon>Gloniaceae</taxon>
        <taxon>Glonium</taxon>
    </lineage>
</organism>
<keyword evidence="2" id="KW-1185">Reference proteome</keyword>
<evidence type="ECO:0000313" key="1">
    <source>
        <dbReference type="EMBL" id="OCL02339.1"/>
    </source>
</evidence>
<evidence type="ECO:0000313" key="2">
    <source>
        <dbReference type="Proteomes" id="UP000250140"/>
    </source>
</evidence>
<gene>
    <name evidence="1" type="ORF">AOQ84DRAFT_382759</name>
</gene>
<dbReference type="OrthoDB" id="5394455at2759"/>
<name>A0A8E2JM71_9PEZI</name>
<sequence length="93" mass="10025">MQVAEILSDLASLGVCDHGAALDLISMHPCLISAFRVDPAQSSNTVRSTDDPELARAKDLVHLHHSVKISRADGPLNRGLLEARNAVRRAFEG</sequence>
<proteinExistence type="predicted"/>
<protein>
    <submittedName>
        <fullName evidence="1">Uncharacterized protein</fullName>
    </submittedName>
</protein>
<dbReference type="EMBL" id="KV750967">
    <property type="protein sequence ID" value="OCL02339.1"/>
    <property type="molecule type" value="Genomic_DNA"/>
</dbReference>
<reference evidence="1 2" key="1">
    <citation type="journal article" date="2016" name="Nat. Commun.">
        <title>Ectomycorrhizal ecology is imprinted in the genome of the dominant symbiotic fungus Cenococcum geophilum.</title>
        <authorList>
            <consortium name="DOE Joint Genome Institute"/>
            <person name="Peter M."/>
            <person name="Kohler A."/>
            <person name="Ohm R.A."/>
            <person name="Kuo A."/>
            <person name="Krutzmann J."/>
            <person name="Morin E."/>
            <person name="Arend M."/>
            <person name="Barry K.W."/>
            <person name="Binder M."/>
            <person name="Choi C."/>
            <person name="Clum A."/>
            <person name="Copeland A."/>
            <person name="Grisel N."/>
            <person name="Haridas S."/>
            <person name="Kipfer T."/>
            <person name="LaButti K."/>
            <person name="Lindquist E."/>
            <person name="Lipzen A."/>
            <person name="Maire R."/>
            <person name="Meier B."/>
            <person name="Mihaltcheva S."/>
            <person name="Molinier V."/>
            <person name="Murat C."/>
            <person name="Poggeler S."/>
            <person name="Quandt C.A."/>
            <person name="Sperisen C."/>
            <person name="Tritt A."/>
            <person name="Tisserant E."/>
            <person name="Crous P.W."/>
            <person name="Henrissat B."/>
            <person name="Nehls U."/>
            <person name="Egli S."/>
            <person name="Spatafora J.W."/>
            <person name="Grigoriev I.V."/>
            <person name="Martin F.M."/>
        </authorList>
    </citation>
    <scope>NUCLEOTIDE SEQUENCE [LARGE SCALE GENOMIC DNA]</scope>
    <source>
        <strain evidence="1 2">CBS 207.34</strain>
    </source>
</reference>
<accession>A0A8E2JM71</accession>
<dbReference type="Proteomes" id="UP000250140">
    <property type="component" value="Unassembled WGS sequence"/>
</dbReference>
<dbReference type="AlphaFoldDB" id="A0A8E2JM71"/>